<gene>
    <name evidence="2" type="ORF">SAMN05660209_03142</name>
</gene>
<dbReference type="EMBL" id="FNOT01000008">
    <property type="protein sequence ID" value="SDY55727.1"/>
    <property type="molecule type" value="Genomic_DNA"/>
</dbReference>
<dbReference type="OrthoDB" id="3366509at2"/>
<dbReference type="SUPFAM" id="SSF53474">
    <property type="entry name" value="alpha/beta-Hydrolases"/>
    <property type="match status" value="1"/>
</dbReference>
<dbReference type="GO" id="GO:0003824">
    <property type="term" value="F:catalytic activity"/>
    <property type="evidence" value="ECO:0007669"/>
    <property type="project" value="UniProtKB-ARBA"/>
</dbReference>
<dbReference type="STRING" id="1137993.SAMN05660209_03142"/>
<dbReference type="Pfam" id="PF12697">
    <property type="entry name" value="Abhydrolase_6"/>
    <property type="match status" value="1"/>
</dbReference>
<dbReference type="AlphaFoldDB" id="A0A1H3KU37"/>
<accession>A0A1H3KU37</accession>
<keyword evidence="3" id="KW-1185">Reference proteome</keyword>
<protein>
    <recommendedName>
        <fullName evidence="1">AB hydrolase-1 domain-containing protein</fullName>
    </recommendedName>
</protein>
<evidence type="ECO:0000313" key="3">
    <source>
        <dbReference type="Proteomes" id="UP000198921"/>
    </source>
</evidence>
<dbReference type="InterPro" id="IPR029058">
    <property type="entry name" value="AB_hydrolase_fold"/>
</dbReference>
<dbReference type="Proteomes" id="UP000198921">
    <property type="component" value="Unassembled WGS sequence"/>
</dbReference>
<reference evidence="3" key="1">
    <citation type="submission" date="2016-10" db="EMBL/GenBank/DDBJ databases">
        <authorList>
            <person name="Varghese N."/>
            <person name="Submissions S."/>
        </authorList>
    </citation>
    <scope>NUCLEOTIDE SEQUENCE [LARGE SCALE GENOMIC DNA]</scope>
    <source>
        <strain evidence="3">DSM 45422</strain>
    </source>
</reference>
<organism evidence="2 3">
    <name type="scientific">Geodermatophilus africanus</name>
    <dbReference type="NCBI Taxonomy" id="1137993"/>
    <lineage>
        <taxon>Bacteria</taxon>
        <taxon>Bacillati</taxon>
        <taxon>Actinomycetota</taxon>
        <taxon>Actinomycetes</taxon>
        <taxon>Geodermatophilales</taxon>
        <taxon>Geodermatophilaceae</taxon>
        <taxon>Geodermatophilus</taxon>
    </lineage>
</organism>
<dbReference type="Gene3D" id="3.40.50.1820">
    <property type="entry name" value="alpha/beta hydrolase"/>
    <property type="match status" value="1"/>
</dbReference>
<dbReference type="RefSeq" id="WP_091158188.1">
    <property type="nucleotide sequence ID" value="NZ_FNOT01000008.1"/>
</dbReference>
<sequence>MTTGGIRPGLDHEPARGPTRALAVFCHGGTVASVQPPKERALSLLRMRAIEQFVRASAADRGLGTYVLRYRVAGWNGVAADAHADVRWALGEVRERHGDDVPVVLVGHSMGGRAVLRAGDDASVRAVCALAPWTPPGEPVDHLRGQTVAVLHGRGDRWVPAALSADFALRAEQAGAHIARFTIAGGHSMVRRAPVWHAFVRDVVLAGTGLAPWRADLRAALAGRELAVPL</sequence>
<name>A0A1H3KU37_9ACTN</name>
<dbReference type="InterPro" id="IPR000073">
    <property type="entry name" value="AB_hydrolase_1"/>
</dbReference>
<evidence type="ECO:0000313" key="2">
    <source>
        <dbReference type="EMBL" id="SDY55727.1"/>
    </source>
</evidence>
<proteinExistence type="predicted"/>
<feature type="domain" description="AB hydrolase-1" evidence="1">
    <location>
        <begin position="24"/>
        <end position="209"/>
    </location>
</feature>
<evidence type="ECO:0000259" key="1">
    <source>
        <dbReference type="Pfam" id="PF12697"/>
    </source>
</evidence>